<gene>
    <name evidence="1" type="ORF">EDC38_0626</name>
</gene>
<dbReference type="OrthoDB" id="9982506at2"/>
<sequence length="213" mass="23545">MTRTLLLAISLSLAACSGDDHPSPENPRQTLSIPETTFSGEYSAEDFDLAQPVDYWEIRLGAIPGLGSDEFERLMTFDASTYEALDDTQKAILEETTVLDTGFGAQCRPLYCPVYAVFLTGFDAAVIDSDALLLEFFGDIDTEAELLVYLTYAQNYKEQVRPLAFEANTEGYRVHVAWDSLCLVRGENLIQVSPDGTIETLEELSQEETGVCV</sequence>
<organism evidence="1 2">
    <name type="scientific">Marinimicrobium koreense</name>
    <dbReference type="NCBI Taxonomy" id="306545"/>
    <lineage>
        <taxon>Bacteria</taxon>
        <taxon>Pseudomonadati</taxon>
        <taxon>Pseudomonadota</taxon>
        <taxon>Gammaproteobacteria</taxon>
        <taxon>Cellvibrionales</taxon>
        <taxon>Cellvibrionaceae</taxon>
        <taxon>Marinimicrobium</taxon>
    </lineage>
</organism>
<dbReference type="RefSeq" id="WP_123637281.1">
    <property type="nucleotide sequence ID" value="NZ_RJUK01000001.1"/>
</dbReference>
<protein>
    <recommendedName>
        <fullName evidence="3">Lipoprotein</fullName>
    </recommendedName>
</protein>
<evidence type="ECO:0000313" key="2">
    <source>
        <dbReference type="Proteomes" id="UP000273643"/>
    </source>
</evidence>
<evidence type="ECO:0008006" key="3">
    <source>
        <dbReference type="Google" id="ProtNLM"/>
    </source>
</evidence>
<dbReference type="Proteomes" id="UP000273643">
    <property type="component" value="Unassembled WGS sequence"/>
</dbReference>
<dbReference type="PROSITE" id="PS51257">
    <property type="entry name" value="PROKAR_LIPOPROTEIN"/>
    <property type="match status" value="1"/>
</dbReference>
<name>A0A3N1NV47_9GAMM</name>
<evidence type="ECO:0000313" key="1">
    <source>
        <dbReference type="EMBL" id="ROQ20033.1"/>
    </source>
</evidence>
<proteinExistence type="predicted"/>
<dbReference type="EMBL" id="RJUK01000001">
    <property type="protein sequence ID" value="ROQ20033.1"/>
    <property type="molecule type" value="Genomic_DNA"/>
</dbReference>
<dbReference type="AlphaFoldDB" id="A0A3N1NV47"/>
<comment type="caution">
    <text evidence="1">The sequence shown here is derived from an EMBL/GenBank/DDBJ whole genome shotgun (WGS) entry which is preliminary data.</text>
</comment>
<keyword evidence="2" id="KW-1185">Reference proteome</keyword>
<accession>A0A3N1NV47</accession>
<reference evidence="1 2" key="1">
    <citation type="submission" date="2018-11" db="EMBL/GenBank/DDBJ databases">
        <title>Genomic Encyclopedia of Type Strains, Phase IV (KMG-IV): sequencing the most valuable type-strain genomes for metagenomic binning, comparative biology and taxonomic classification.</title>
        <authorList>
            <person name="Goeker M."/>
        </authorList>
    </citation>
    <scope>NUCLEOTIDE SEQUENCE [LARGE SCALE GENOMIC DNA]</scope>
    <source>
        <strain evidence="1 2">DSM 16974</strain>
    </source>
</reference>